<dbReference type="Pfam" id="PF03401">
    <property type="entry name" value="TctC"/>
    <property type="match status" value="1"/>
</dbReference>
<dbReference type="InterPro" id="IPR005064">
    <property type="entry name" value="BUG"/>
</dbReference>
<dbReference type="PIRSF" id="PIRSF017082">
    <property type="entry name" value="YflP"/>
    <property type="match status" value="1"/>
</dbReference>
<feature type="signal peptide" evidence="2">
    <location>
        <begin position="1"/>
        <end position="24"/>
    </location>
</feature>
<evidence type="ECO:0000313" key="3">
    <source>
        <dbReference type="EMBL" id="QKM64234.1"/>
    </source>
</evidence>
<feature type="chain" id="PRO_5026949859" description="Tripartite tricarboxylate transporter substrate binding protein" evidence="2">
    <location>
        <begin position="25"/>
        <end position="329"/>
    </location>
</feature>
<dbReference type="InterPro" id="IPR042100">
    <property type="entry name" value="Bug_dom1"/>
</dbReference>
<dbReference type="Gene3D" id="3.40.190.10">
    <property type="entry name" value="Periplasmic binding protein-like II"/>
    <property type="match status" value="1"/>
</dbReference>
<organism evidence="3 4">
    <name type="scientific">Polynucleobacter tropicus</name>
    <dbReference type="NCBI Taxonomy" id="1743174"/>
    <lineage>
        <taxon>Bacteria</taxon>
        <taxon>Pseudomonadati</taxon>
        <taxon>Pseudomonadota</taxon>
        <taxon>Betaproteobacteria</taxon>
        <taxon>Burkholderiales</taxon>
        <taxon>Burkholderiaceae</taxon>
        <taxon>Polynucleobacter</taxon>
    </lineage>
</organism>
<dbReference type="AlphaFoldDB" id="A0A6M9PPD2"/>
<dbReference type="RefSeq" id="WP_173955277.1">
    <property type="nucleotide sequence ID" value="NZ_CP028942.1"/>
</dbReference>
<gene>
    <name evidence="3" type="ORF">DCO17_02700</name>
</gene>
<dbReference type="EMBL" id="CP028942">
    <property type="protein sequence ID" value="QKM64234.1"/>
    <property type="molecule type" value="Genomic_DNA"/>
</dbReference>
<reference evidence="3 4" key="1">
    <citation type="submission" date="2018-04" db="EMBL/GenBank/DDBJ databases">
        <title>Polynucleobacter sp. UH21B genome.</title>
        <authorList>
            <person name="Hahn M.W."/>
        </authorList>
    </citation>
    <scope>NUCLEOTIDE SEQUENCE [LARGE SCALE GENOMIC DNA]</scope>
    <source>
        <strain evidence="3 4">MWH-UH21B</strain>
    </source>
</reference>
<protein>
    <recommendedName>
        <fullName evidence="5">Tripartite tricarboxylate transporter substrate binding protein</fullName>
    </recommendedName>
</protein>
<dbReference type="Proteomes" id="UP000503312">
    <property type="component" value="Chromosome"/>
</dbReference>
<evidence type="ECO:0000256" key="1">
    <source>
        <dbReference type="ARBA" id="ARBA00006987"/>
    </source>
</evidence>
<sequence length="329" mass="34295">MNYKKLKLFGALIFLGCVNSAVLAQNVKESSNYPNRPIKIINPLAAGGAVDTMARLLAPALQDALGQPIIIESKPGAGGTIGSNFVAKSPPDGYTILMVYDTFAVNPHVYKNLPFDSFKDLTPVTELVKIPLLVVAGNKLPANNLRELADLSKTKSGGINYSSGGAGSSGHLAAELLKSNLGIDMTHVPYKGGGPALTATIAGETDITILGAVITVPQIKGGNLKALAVLGKKRTPALPQVATASEQGLTNFDVSSWVGVLVPAGTPTPIVEKINAAFSQALKNPTVQARMAEQGNEIVASSSAQFGAFLGQESAKWAKVIKENNIQLE</sequence>
<dbReference type="PANTHER" id="PTHR42928:SF5">
    <property type="entry name" value="BLR1237 PROTEIN"/>
    <property type="match status" value="1"/>
</dbReference>
<dbReference type="PANTHER" id="PTHR42928">
    <property type="entry name" value="TRICARBOXYLATE-BINDING PROTEIN"/>
    <property type="match status" value="1"/>
</dbReference>
<keyword evidence="4" id="KW-1185">Reference proteome</keyword>
<keyword evidence="2" id="KW-0732">Signal</keyword>
<evidence type="ECO:0008006" key="5">
    <source>
        <dbReference type="Google" id="ProtNLM"/>
    </source>
</evidence>
<evidence type="ECO:0000313" key="4">
    <source>
        <dbReference type="Proteomes" id="UP000503312"/>
    </source>
</evidence>
<proteinExistence type="inferred from homology"/>
<dbReference type="Gene3D" id="3.40.190.150">
    <property type="entry name" value="Bordetella uptake gene, domain 1"/>
    <property type="match status" value="1"/>
</dbReference>
<evidence type="ECO:0000256" key="2">
    <source>
        <dbReference type="SAM" id="SignalP"/>
    </source>
</evidence>
<dbReference type="KEGG" id="ptrp:DCO17_02700"/>
<name>A0A6M9PPD2_9BURK</name>
<dbReference type="CDD" id="cd13578">
    <property type="entry name" value="PBP2_Bug27"/>
    <property type="match status" value="1"/>
</dbReference>
<comment type="similarity">
    <text evidence="1">Belongs to the UPF0065 (bug) family.</text>
</comment>
<dbReference type="SUPFAM" id="SSF53850">
    <property type="entry name" value="Periplasmic binding protein-like II"/>
    <property type="match status" value="1"/>
</dbReference>
<accession>A0A6M9PPD2</accession>